<gene>
    <name evidence="1" type="ORF">OS493_001200</name>
</gene>
<evidence type="ECO:0000313" key="1">
    <source>
        <dbReference type="EMBL" id="KAJ7387853.1"/>
    </source>
</evidence>
<keyword evidence="2" id="KW-1185">Reference proteome</keyword>
<reference evidence="1" key="1">
    <citation type="submission" date="2023-01" db="EMBL/GenBank/DDBJ databases">
        <title>Genome assembly of the deep-sea coral Lophelia pertusa.</title>
        <authorList>
            <person name="Herrera S."/>
            <person name="Cordes E."/>
        </authorList>
    </citation>
    <scope>NUCLEOTIDE SEQUENCE</scope>
    <source>
        <strain evidence="1">USNM1676648</strain>
        <tissue evidence="1">Polyp</tissue>
    </source>
</reference>
<accession>A0A9X0D6X9</accession>
<comment type="caution">
    <text evidence="1">The sequence shown here is derived from an EMBL/GenBank/DDBJ whole genome shotgun (WGS) entry which is preliminary data.</text>
</comment>
<proteinExistence type="predicted"/>
<protein>
    <submittedName>
        <fullName evidence="1">Uncharacterized protein</fullName>
    </submittedName>
</protein>
<dbReference type="EMBL" id="MU825873">
    <property type="protein sequence ID" value="KAJ7387853.1"/>
    <property type="molecule type" value="Genomic_DNA"/>
</dbReference>
<dbReference type="AlphaFoldDB" id="A0A9X0D6X9"/>
<organism evidence="1 2">
    <name type="scientific">Desmophyllum pertusum</name>
    <dbReference type="NCBI Taxonomy" id="174260"/>
    <lineage>
        <taxon>Eukaryota</taxon>
        <taxon>Metazoa</taxon>
        <taxon>Cnidaria</taxon>
        <taxon>Anthozoa</taxon>
        <taxon>Hexacorallia</taxon>
        <taxon>Scleractinia</taxon>
        <taxon>Caryophylliina</taxon>
        <taxon>Caryophylliidae</taxon>
        <taxon>Desmophyllum</taxon>
    </lineage>
</organism>
<sequence>MSSHSRHPSALNKSEINMRYALRTELPCYGEDVQVNLHGVASIKHCISNKGRVMTLILFASCANCQNIIQKTEKDLDDRTICELSDSNNHSVRSCGSMLKWFSDTEAYSDAIKDDVCNWIKKALGEGLVTLEVSEEFTSCVSSVEEKTTGSSETNVTNRADVAHNTCTTDEKHHQKLCKVSVGENVSRRS</sequence>
<evidence type="ECO:0000313" key="2">
    <source>
        <dbReference type="Proteomes" id="UP001163046"/>
    </source>
</evidence>
<name>A0A9X0D6X9_9CNID</name>
<dbReference type="Proteomes" id="UP001163046">
    <property type="component" value="Unassembled WGS sequence"/>
</dbReference>